<evidence type="ECO:0000313" key="5">
    <source>
        <dbReference type="Proteomes" id="UP001595767"/>
    </source>
</evidence>
<dbReference type="RefSeq" id="WP_378552621.1">
    <property type="nucleotide sequence ID" value="NZ_JBHSBA010000014.1"/>
</dbReference>
<feature type="domain" description="DUF3686" evidence="2">
    <location>
        <begin position="44"/>
        <end position="491"/>
    </location>
</feature>
<evidence type="ECO:0000259" key="1">
    <source>
        <dbReference type="Pfam" id="PF00004"/>
    </source>
</evidence>
<proteinExistence type="predicted"/>
<dbReference type="Gene3D" id="3.40.50.300">
    <property type="entry name" value="P-loop containing nucleotide triphosphate hydrolases"/>
    <property type="match status" value="1"/>
</dbReference>
<dbReference type="CDD" id="cd00009">
    <property type="entry name" value="AAA"/>
    <property type="match status" value="1"/>
</dbReference>
<dbReference type="InterPro" id="IPR027417">
    <property type="entry name" value="P-loop_NTPase"/>
</dbReference>
<reference evidence="5" key="1">
    <citation type="journal article" date="2019" name="Int. J. Syst. Evol. Microbiol.">
        <title>The Global Catalogue of Microorganisms (GCM) 10K type strain sequencing project: providing services to taxonomists for standard genome sequencing and annotation.</title>
        <authorList>
            <consortium name="The Broad Institute Genomics Platform"/>
            <consortium name="The Broad Institute Genome Sequencing Center for Infectious Disease"/>
            <person name="Wu L."/>
            <person name="Ma J."/>
        </authorList>
    </citation>
    <scope>NUCLEOTIDE SEQUENCE [LARGE SCALE GENOMIC DNA]</scope>
    <source>
        <strain evidence="5">CGMCC 4.7204</strain>
    </source>
</reference>
<dbReference type="EMBL" id="JBHSBA010000014">
    <property type="protein sequence ID" value="MFC4127313.1"/>
    <property type="molecule type" value="Genomic_DNA"/>
</dbReference>
<dbReference type="Proteomes" id="UP001595767">
    <property type="component" value="Unassembled WGS sequence"/>
</dbReference>
<gene>
    <name evidence="4" type="ORF">ACFOW8_20485</name>
</gene>
<evidence type="ECO:0000259" key="3">
    <source>
        <dbReference type="Pfam" id="PF25472"/>
    </source>
</evidence>
<feature type="domain" description="DUF7902" evidence="3">
    <location>
        <begin position="613"/>
        <end position="696"/>
    </location>
</feature>
<organism evidence="4 5">
    <name type="scientific">Nocardia rhizosphaerae</name>
    <dbReference type="NCBI Taxonomy" id="1691571"/>
    <lineage>
        <taxon>Bacteria</taxon>
        <taxon>Bacillati</taxon>
        <taxon>Actinomycetota</taxon>
        <taxon>Actinomycetes</taxon>
        <taxon>Mycobacteriales</taxon>
        <taxon>Nocardiaceae</taxon>
        <taxon>Nocardia</taxon>
    </lineage>
</organism>
<dbReference type="InterPro" id="IPR003959">
    <property type="entry name" value="ATPase_AAA_core"/>
</dbReference>
<comment type="caution">
    <text evidence="4">The sequence shown here is derived from an EMBL/GenBank/DDBJ whole genome shotgun (WGS) entry which is preliminary data.</text>
</comment>
<dbReference type="Pfam" id="PF25472">
    <property type="entry name" value="DUF7902"/>
    <property type="match status" value="1"/>
</dbReference>
<accession>A0ABV8L9Y2</accession>
<dbReference type="Pfam" id="PF00004">
    <property type="entry name" value="AAA"/>
    <property type="match status" value="1"/>
</dbReference>
<name>A0ABV8L9Y2_9NOCA</name>
<evidence type="ECO:0000313" key="4">
    <source>
        <dbReference type="EMBL" id="MFC4127313.1"/>
    </source>
</evidence>
<dbReference type="SUPFAM" id="SSF52540">
    <property type="entry name" value="P-loop containing nucleoside triphosphate hydrolases"/>
    <property type="match status" value="1"/>
</dbReference>
<evidence type="ECO:0000259" key="2">
    <source>
        <dbReference type="Pfam" id="PF12458"/>
    </source>
</evidence>
<feature type="domain" description="ATPase AAA-type core" evidence="1">
    <location>
        <begin position="1288"/>
        <end position="1363"/>
    </location>
</feature>
<dbReference type="InterPro" id="IPR057224">
    <property type="entry name" value="DUF7902"/>
</dbReference>
<protein>
    <submittedName>
        <fullName evidence="4">DNA repair ATPase</fullName>
    </submittedName>
</protein>
<sequence>MSTATSLPDQNGAVAEMQATAAGAAMDGSTYEVLRARLHEQAGELAQRCEELNDRRVEGFGGIELALLGTEHIRTEHNCVPRDIVGLADGRMLFGYNVFLGLKPQTEIGDVFAAHRFDRTGTDFGFAAAEQAGLLDDPRLRRDFTELYRYYSQTHLLQLRRLDGRILAVFQTGQRTDDIKVLRWQVDSDGSVRYLDNRGEREHVFPPSHEFAWTETTRADQVLGRHPHLSILGRVFVETIGGTLTVKVENNTETGTGIYSEPVAEPLQSLADADVHYAEVGALILLRIRPYNESGWRHLVFNTRTKSVVRLDGIGQACRLLPEDQGIIFPGGYYLETGVHKTFDGAVDDLEYERTVRAANGEDVLYVFHARAEGRTLLLPYNLIRERVATPITCHGYSLFDDGTMVVFRALSDEPTRVHTMQVWQTPFVADTHAAGQPAGSGALARVGNAELVRGLSDCLAVARMVEDMTPTTAVFEALIAACVRTADHHHWLADPELGELGEPIAAVRATAEQALDEFAKVAERTAAAAADLDAAGADITGLIRLGRSATHRSAHGWVDDLAALRAAAGRLEQLRALRYIDTDRVAELADEVTAALADTGRRCLEFLDSPTAFDDYVGDLDDAAHRARGIATVAEATPIRDWLTERITGLHAVTEVVTELDTTDPTVRTRVLEHIGSVLAAANATIAVLDGRRAELAAAESAAAFTAEYALLGQAVTSALTMADSPETCEDQLTRLLGTVDEMETRFGDLAEHADQLTARREDIYEAFAARRQALLDERAQRADRLAAAARRVLAGVERRSAALRTQAEVDTYFAADAMVTRLRATIAELRAIGETVRAEELDGRIAAARQEAGRVLRDRTDLYVDGGATIRLGRHRFAVNTTVPELVLVPEDGAACFRITGTDYRAPVSAFSGEDAELWAQQVVSESPLLYRGEYLATALLAEAERCGGLDELHAAAESGSLGAVVRAATERRYDEGYQPGVHDHDATVILTELLRARAAAGLLRYRPVDRAAAQLWWRFGMAEDARTRWSARIGALARLAAMFAEQQAHHQLRHELATAIAEFAPTLGFDGLLPELAAAYLFDEIAAEPAGFVTARAAARLVESFGHQLHTARADYDRDLAALADDLPLRTQLVTAWLTGYLTARGEPADHQHLAEAVAITLCGSDFPRYPADAEFATTATGLLGTHPRIAAGSLPVRLDELTARAHSFRADRVPAFRAHLRRRTELLAAERTRLRMHEYQPKVMSGFVRNQLLDTVYLPLIGDNLAKQLGTTGAGKRTDQSGLLLLISPPGYGKTTLMEYVAARLGLVFVKVDGPSLGHRVHSLDPAEAPDAAARREVERINFALELGNNVLLYLDDIQHTSPELLQKFIALCDGQRRMEGVRDGETRTYELRGKRFAVAMAGNPYTEQGKRFRLPDMLANRADVWNLGDVLSGRDEAFALSYLENALITNPVLAPLSARASTDLDILVRLARGDDTARTDQLDHPYTEAELADIVAVLRKLLHVQRVVTTVNQAYIASAATADSARTEPPFQLQGSYRNTNAMAARIVAVLDDNELEALIDDHYRGEAQTLAAGAEANLLRLAVLRGRATPAELARWAEIKAAFVREQALGSGDDPLDRAVGGLGLLADRLGAVEAAIRGIDSGGPTGQHAAGKS</sequence>
<dbReference type="InterPro" id="IPR020958">
    <property type="entry name" value="DUF3686"/>
</dbReference>
<keyword evidence="5" id="KW-1185">Reference proteome</keyword>
<dbReference type="Pfam" id="PF12458">
    <property type="entry name" value="DUF3686"/>
    <property type="match status" value="1"/>
</dbReference>